<evidence type="ECO:0000313" key="1">
    <source>
        <dbReference type="EMBL" id="JAH22052.1"/>
    </source>
</evidence>
<dbReference type="EMBL" id="GBXM01086525">
    <property type="protein sequence ID" value="JAH22052.1"/>
    <property type="molecule type" value="Transcribed_RNA"/>
</dbReference>
<proteinExistence type="predicted"/>
<accession>A0A0E9QZX5</accession>
<protein>
    <submittedName>
        <fullName evidence="1">Uncharacterized protein</fullName>
    </submittedName>
</protein>
<reference evidence="1" key="1">
    <citation type="submission" date="2014-11" db="EMBL/GenBank/DDBJ databases">
        <authorList>
            <person name="Amaro Gonzalez C."/>
        </authorList>
    </citation>
    <scope>NUCLEOTIDE SEQUENCE</scope>
</reference>
<name>A0A0E9QZX5_ANGAN</name>
<sequence>MNSITTCPGCYTKMGPHNPVLQTLIDTPAHEATSWMNSPLPESNKEKQTGFEFLQEHGWFQKIKTETNNKSPAFKYWKCHYITSCYLVKESYSLFRTYSNNKMEIHNVAPKSKQKH</sequence>
<reference evidence="1" key="2">
    <citation type="journal article" date="2015" name="Fish Shellfish Immunol.">
        <title>Early steps in the European eel (Anguilla anguilla)-Vibrio vulnificus interaction in the gills: Role of the RtxA13 toxin.</title>
        <authorList>
            <person name="Callol A."/>
            <person name="Pajuelo D."/>
            <person name="Ebbesson L."/>
            <person name="Teles M."/>
            <person name="MacKenzie S."/>
            <person name="Amaro C."/>
        </authorList>
    </citation>
    <scope>NUCLEOTIDE SEQUENCE</scope>
</reference>
<dbReference type="AlphaFoldDB" id="A0A0E9QZX5"/>
<organism evidence="1">
    <name type="scientific">Anguilla anguilla</name>
    <name type="common">European freshwater eel</name>
    <name type="synonym">Muraena anguilla</name>
    <dbReference type="NCBI Taxonomy" id="7936"/>
    <lineage>
        <taxon>Eukaryota</taxon>
        <taxon>Metazoa</taxon>
        <taxon>Chordata</taxon>
        <taxon>Craniata</taxon>
        <taxon>Vertebrata</taxon>
        <taxon>Euteleostomi</taxon>
        <taxon>Actinopterygii</taxon>
        <taxon>Neopterygii</taxon>
        <taxon>Teleostei</taxon>
        <taxon>Anguilliformes</taxon>
        <taxon>Anguillidae</taxon>
        <taxon>Anguilla</taxon>
    </lineage>
</organism>